<sequence>METPKVHTCACEVPFSHMLQCNFQVDRYIGRDWGITYMVQHCSPKQLSSASRRQ</sequence>
<reference evidence="1" key="2">
    <citation type="journal article" date="2015" name="Data Brief">
        <title>Shoot transcriptome of the giant reed, Arundo donax.</title>
        <authorList>
            <person name="Barrero R.A."/>
            <person name="Guerrero F.D."/>
            <person name="Moolhuijzen P."/>
            <person name="Goolsby J.A."/>
            <person name="Tidwell J."/>
            <person name="Bellgard S.E."/>
            <person name="Bellgard M.I."/>
        </authorList>
    </citation>
    <scope>NUCLEOTIDE SEQUENCE</scope>
    <source>
        <tissue evidence="1">Shoot tissue taken approximately 20 cm above the soil surface</tissue>
    </source>
</reference>
<organism evidence="1">
    <name type="scientific">Arundo donax</name>
    <name type="common">Giant reed</name>
    <name type="synonym">Donax arundinaceus</name>
    <dbReference type="NCBI Taxonomy" id="35708"/>
    <lineage>
        <taxon>Eukaryota</taxon>
        <taxon>Viridiplantae</taxon>
        <taxon>Streptophyta</taxon>
        <taxon>Embryophyta</taxon>
        <taxon>Tracheophyta</taxon>
        <taxon>Spermatophyta</taxon>
        <taxon>Magnoliopsida</taxon>
        <taxon>Liliopsida</taxon>
        <taxon>Poales</taxon>
        <taxon>Poaceae</taxon>
        <taxon>PACMAD clade</taxon>
        <taxon>Arundinoideae</taxon>
        <taxon>Arundineae</taxon>
        <taxon>Arundo</taxon>
    </lineage>
</organism>
<evidence type="ECO:0000313" key="1">
    <source>
        <dbReference type="EMBL" id="JAD63359.1"/>
    </source>
</evidence>
<accession>A0A0A9BH91</accession>
<reference evidence="1" key="1">
    <citation type="submission" date="2014-09" db="EMBL/GenBank/DDBJ databases">
        <authorList>
            <person name="Magalhaes I.L.F."/>
            <person name="Oliveira U."/>
            <person name="Santos F.R."/>
            <person name="Vidigal T.H.D.A."/>
            <person name="Brescovit A.D."/>
            <person name="Santos A.J."/>
        </authorList>
    </citation>
    <scope>NUCLEOTIDE SEQUENCE</scope>
    <source>
        <tissue evidence="1">Shoot tissue taken approximately 20 cm above the soil surface</tissue>
    </source>
</reference>
<proteinExistence type="predicted"/>
<name>A0A0A9BH91_ARUDO</name>
<protein>
    <submittedName>
        <fullName evidence="1">Uncharacterized protein</fullName>
    </submittedName>
</protein>
<dbReference type="EMBL" id="GBRH01234536">
    <property type="protein sequence ID" value="JAD63359.1"/>
    <property type="molecule type" value="Transcribed_RNA"/>
</dbReference>
<dbReference type="AlphaFoldDB" id="A0A0A9BH91"/>